<dbReference type="PANTHER" id="PTHR34467">
    <property type="entry name" value="TRANSMEMBRANE PROTEIN"/>
    <property type="match status" value="1"/>
</dbReference>
<feature type="signal peptide" evidence="2">
    <location>
        <begin position="1"/>
        <end position="25"/>
    </location>
</feature>
<evidence type="ECO:0000313" key="3">
    <source>
        <dbReference type="Proteomes" id="UP000235220"/>
    </source>
</evidence>
<dbReference type="PANTHER" id="PTHR34467:SF7">
    <property type="entry name" value="TRANSMEMBRANE PROTEIN"/>
    <property type="match status" value="1"/>
</dbReference>
<dbReference type="KEGG" id="jre:108994016"/>
<feature type="chain" id="PRO_5014172784" evidence="2">
    <location>
        <begin position="26"/>
        <end position="88"/>
    </location>
</feature>
<evidence type="ECO:0000256" key="1">
    <source>
        <dbReference type="SAM" id="MobiDB-lite"/>
    </source>
</evidence>
<organism evidence="3 4">
    <name type="scientific">Juglans regia</name>
    <name type="common">English walnut</name>
    <dbReference type="NCBI Taxonomy" id="51240"/>
    <lineage>
        <taxon>Eukaryota</taxon>
        <taxon>Viridiplantae</taxon>
        <taxon>Streptophyta</taxon>
        <taxon>Embryophyta</taxon>
        <taxon>Tracheophyta</taxon>
        <taxon>Spermatophyta</taxon>
        <taxon>Magnoliopsida</taxon>
        <taxon>eudicotyledons</taxon>
        <taxon>Gunneridae</taxon>
        <taxon>Pentapetalae</taxon>
        <taxon>rosids</taxon>
        <taxon>fabids</taxon>
        <taxon>Fagales</taxon>
        <taxon>Juglandaceae</taxon>
        <taxon>Juglans</taxon>
    </lineage>
</organism>
<sequence>MALKIKTLVLLLLILIPLSGRMVEGFKDRMNPNHHSLYKDGNRMIMKYYYHSRKLQKLDSLLDYDDAGPNPKHEPNPRKNRPGGSRNP</sequence>
<evidence type="ECO:0000313" key="4">
    <source>
        <dbReference type="RefSeq" id="XP_018824631.1"/>
    </source>
</evidence>
<dbReference type="InParanoid" id="A0A2I4EZ23"/>
<reference evidence="4" key="1">
    <citation type="submission" date="2025-08" db="UniProtKB">
        <authorList>
            <consortium name="RefSeq"/>
        </authorList>
    </citation>
    <scope>IDENTIFICATION</scope>
    <source>
        <tissue evidence="4">Leaves</tissue>
    </source>
</reference>
<dbReference type="OrthoDB" id="1681778at2759"/>
<keyword evidence="2" id="KW-0732">Signal</keyword>
<dbReference type="Proteomes" id="UP000235220">
    <property type="component" value="Chromosome 13"/>
</dbReference>
<gene>
    <name evidence="4" type="primary">LOC108994016</name>
</gene>
<dbReference type="RefSeq" id="XP_018824631.1">
    <property type="nucleotide sequence ID" value="XM_018969086.2"/>
</dbReference>
<dbReference type="GeneID" id="108994016"/>
<accession>A0A2I4EZ23</accession>
<dbReference type="AlphaFoldDB" id="A0A2I4EZ23"/>
<evidence type="ECO:0000256" key="2">
    <source>
        <dbReference type="SAM" id="SignalP"/>
    </source>
</evidence>
<protein>
    <submittedName>
        <fullName evidence="4">Uncharacterized protein LOC108994016</fullName>
    </submittedName>
</protein>
<keyword evidence="3" id="KW-1185">Reference proteome</keyword>
<name>A0A2I4EZ23_JUGRE</name>
<proteinExistence type="predicted"/>
<feature type="region of interest" description="Disordered" evidence="1">
    <location>
        <begin position="61"/>
        <end position="88"/>
    </location>
</feature>